<comment type="caution">
    <text evidence="1">The sequence shown here is derived from an EMBL/GenBank/DDBJ whole genome shotgun (WGS) entry which is preliminary data.</text>
</comment>
<organism evidence="1 2">
    <name type="scientific">Shewanella decolorationis S12</name>
    <dbReference type="NCBI Taxonomy" id="1353536"/>
    <lineage>
        <taxon>Bacteria</taxon>
        <taxon>Pseudomonadati</taxon>
        <taxon>Pseudomonadota</taxon>
        <taxon>Gammaproteobacteria</taxon>
        <taxon>Alteromonadales</taxon>
        <taxon>Shewanellaceae</taxon>
        <taxon>Shewanella</taxon>
    </lineage>
</organism>
<protein>
    <submittedName>
        <fullName evidence="1">Uncharacterized protein</fullName>
    </submittedName>
</protein>
<dbReference type="Proteomes" id="UP000017548">
    <property type="component" value="Unassembled WGS sequence"/>
</dbReference>
<evidence type="ECO:0000313" key="2">
    <source>
        <dbReference type="Proteomes" id="UP000017548"/>
    </source>
</evidence>
<name>A0ABN0PRK7_9GAMM</name>
<gene>
    <name evidence="1" type="ORF">SHD_0590</name>
</gene>
<sequence>MVKKREAFEIEGKRVVAGTQMGIKLPRR</sequence>
<evidence type="ECO:0000313" key="1">
    <source>
        <dbReference type="EMBL" id="ESE42816.1"/>
    </source>
</evidence>
<proteinExistence type="predicted"/>
<dbReference type="EMBL" id="AXZL01000044">
    <property type="protein sequence ID" value="ESE42816.1"/>
    <property type="molecule type" value="Genomic_DNA"/>
</dbReference>
<keyword evidence="2" id="KW-1185">Reference proteome</keyword>
<reference evidence="1 2" key="1">
    <citation type="journal article" date="2013" name="Genome Announc.">
        <title>Draft Genome Sequence of Shewanella decolorationis S12, a Dye-Degrading Bacterium Isolated from a Wastewater Treatment Plant.</title>
        <authorList>
            <person name="Xu M."/>
            <person name="Fang Y."/>
            <person name="Liu J."/>
            <person name="Chen X."/>
            <person name="Sun G."/>
            <person name="Guo J."/>
            <person name="Hua Z."/>
            <person name="Tu Q."/>
            <person name="Wu L."/>
            <person name="Zhou J."/>
            <person name="Liu X."/>
        </authorList>
    </citation>
    <scope>NUCLEOTIDE SEQUENCE [LARGE SCALE GENOMIC DNA]</scope>
    <source>
        <strain evidence="1 2">S12</strain>
    </source>
</reference>
<accession>A0ABN0PRK7</accession>